<dbReference type="EMBL" id="MIKF01000083">
    <property type="protein sequence ID" value="RTE79020.1"/>
    <property type="molecule type" value="Genomic_DNA"/>
</dbReference>
<dbReference type="InterPro" id="IPR027417">
    <property type="entry name" value="P-loop_NTPase"/>
</dbReference>
<dbReference type="Gene3D" id="3.40.50.300">
    <property type="entry name" value="P-loop containing nucleotide triphosphate hydrolases"/>
    <property type="match status" value="1"/>
</dbReference>
<dbReference type="GO" id="GO:0005737">
    <property type="term" value="C:cytoplasm"/>
    <property type="evidence" value="ECO:0007669"/>
    <property type="project" value="TreeGrafter"/>
</dbReference>
<evidence type="ECO:0000313" key="6">
    <source>
        <dbReference type="Proteomes" id="UP000287124"/>
    </source>
</evidence>
<feature type="region of interest" description="Disordered" evidence="3">
    <location>
        <begin position="56"/>
        <end position="143"/>
    </location>
</feature>
<dbReference type="GO" id="GO:0034605">
    <property type="term" value="P:cellular response to heat"/>
    <property type="evidence" value="ECO:0007669"/>
    <property type="project" value="TreeGrafter"/>
</dbReference>
<dbReference type="AlphaFoldDB" id="A0A430LTI3"/>
<comment type="caution">
    <text evidence="5">The sequence shown here is derived from an EMBL/GenBank/DDBJ whole genome shotgun (WGS) entry which is preliminary data.</text>
</comment>
<dbReference type="Pfam" id="PF07724">
    <property type="entry name" value="AAA_2"/>
    <property type="match status" value="1"/>
</dbReference>
<dbReference type="PANTHER" id="PTHR11638">
    <property type="entry name" value="ATP-DEPENDENT CLP PROTEASE"/>
    <property type="match status" value="1"/>
</dbReference>
<evidence type="ECO:0000259" key="4">
    <source>
        <dbReference type="SMART" id="SM00382"/>
    </source>
</evidence>
<dbReference type="InterPro" id="IPR050130">
    <property type="entry name" value="ClpA_ClpB"/>
</dbReference>
<protein>
    <recommendedName>
        <fullName evidence="4">AAA+ ATPase domain-containing protein</fullName>
    </recommendedName>
</protein>
<keyword evidence="1" id="KW-0547">Nucleotide-binding</keyword>
<dbReference type="PRINTS" id="PR00300">
    <property type="entry name" value="CLPPROTEASEA"/>
</dbReference>
<proteinExistence type="predicted"/>
<dbReference type="Proteomes" id="UP000287124">
    <property type="component" value="Unassembled WGS sequence"/>
</dbReference>
<feature type="compositionally biased region" description="Polar residues" evidence="3">
    <location>
        <begin position="115"/>
        <end position="132"/>
    </location>
</feature>
<dbReference type="SUPFAM" id="SSF52540">
    <property type="entry name" value="P-loop containing nucleoside triphosphate hydrolases"/>
    <property type="match status" value="1"/>
</dbReference>
<sequence length="679" mass="75318">MPAEQASSDGTSVSLHLVSLVMRECACSKERALELLMLNKNDVAKAKRHHEIYVKHMKSSSGQPQVPNSASPSTLAPKTDHHRAATSDPSESPGSSASFFSMPTHTPRSDDASIHSFQNDGPYQPSTTSAQQPEGGKNVQEKPEVLESRKYWDFILPHIPNTTSFGEDEEFTPFALARIMQHEKALEAVRNYLEAFERTSVESHINDEVGRFPLIFYGAATNNEGILQLLINFGANVSAVHDVSQTPLLAFAIINGAIEQIDSTAIVSTLLSHGASPDVIPAEVFTPFDQDPLTDSGFKKGQKSDVNKLTAWCTDASRVRLAKATNLTQRYYLEQATKLKKPSARKRQVAQLKKAEGLLGVQYVFVGQSIATEVLTKTLLTHLLMGSERPLVLCFAGPSGHGKTELARQLGHLLSLDLEVVDCTTVSREMELFGPREPYVGSEKGSPLNNFLTEHSGQRCIVFLDEFEKTTREIHQALLLPFENGEYEDRRDHGKVNCWNTIWILATNALDSTVLDFCEENSKIFDGDKDEKSKLSKKLSKQLRQISSNWFTPAVTGRISHFVPFLPFSPGEQAVITHKMLLQLAEEFRRPIVISEGSDEQLIGDVRLRIRRDATVCRLLAEDHYHKSLGARSLKAGVRQVKGIVAEAYLEEDDEIQENGGLWDFIIDVQGDEIVGRAG</sequence>
<gene>
    <name evidence="5" type="ORF">BHE90_006503</name>
</gene>
<reference evidence="5 6" key="1">
    <citation type="submission" date="2017-06" db="EMBL/GenBank/DDBJ databases">
        <title>Comparative genomic analysis of Ambrosia Fusariam Clade fungi.</title>
        <authorList>
            <person name="Stajich J.E."/>
            <person name="Carrillo J."/>
            <person name="Kijimoto T."/>
            <person name="Eskalen A."/>
            <person name="O'Donnell K."/>
            <person name="Kasson M."/>
        </authorList>
    </citation>
    <scope>NUCLEOTIDE SEQUENCE [LARGE SCALE GENOMIC DNA]</scope>
    <source>
        <strain evidence="5 6">UCR1854</strain>
    </source>
</reference>
<feature type="domain" description="AAA+ ATPase" evidence="4">
    <location>
        <begin position="389"/>
        <end position="530"/>
    </location>
</feature>
<keyword evidence="2" id="KW-0067">ATP-binding</keyword>
<dbReference type="InterPro" id="IPR001270">
    <property type="entry name" value="ClpA/B"/>
</dbReference>
<evidence type="ECO:0000256" key="3">
    <source>
        <dbReference type="SAM" id="MobiDB-lite"/>
    </source>
</evidence>
<keyword evidence="6" id="KW-1185">Reference proteome</keyword>
<accession>A0A430LTI3</accession>
<dbReference type="GO" id="GO:0005524">
    <property type="term" value="F:ATP binding"/>
    <property type="evidence" value="ECO:0007669"/>
    <property type="project" value="UniProtKB-KW"/>
</dbReference>
<dbReference type="InterPro" id="IPR036770">
    <property type="entry name" value="Ankyrin_rpt-contain_sf"/>
</dbReference>
<organism evidence="5 6">
    <name type="scientific">Fusarium euwallaceae</name>
    <dbReference type="NCBI Taxonomy" id="1147111"/>
    <lineage>
        <taxon>Eukaryota</taxon>
        <taxon>Fungi</taxon>
        <taxon>Dikarya</taxon>
        <taxon>Ascomycota</taxon>
        <taxon>Pezizomycotina</taxon>
        <taxon>Sordariomycetes</taxon>
        <taxon>Hypocreomycetidae</taxon>
        <taxon>Hypocreales</taxon>
        <taxon>Nectriaceae</taxon>
        <taxon>Fusarium</taxon>
        <taxon>Fusarium solani species complex</taxon>
    </lineage>
</organism>
<evidence type="ECO:0000313" key="5">
    <source>
        <dbReference type="EMBL" id="RTE79020.1"/>
    </source>
</evidence>
<dbReference type="SMART" id="SM00382">
    <property type="entry name" value="AAA"/>
    <property type="match status" value="1"/>
</dbReference>
<feature type="compositionally biased region" description="Low complexity" evidence="3">
    <location>
        <begin position="87"/>
        <end position="101"/>
    </location>
</feature>
<dbReference type="PANTHER" id="PTHR11638:SF18">
    <property type="entry name" value="HEAT SHOCK PROTEIN 104"/>
    <property type="match status" value="1"/>
</dbReference>
<dbReference type="SUPFAM" id="SSF48403">
    <property type="entry name" value="Ankyrin repeat"/>
    <property type="match status" value="1"/>
</dbReference>
<evidence type="ECO:0000256" key="1">
    <source>
        <dbReference type="ARBA" id="ARBA00022741"/>
    </source>
</evidence>
<dbReference type="InterPro" id="IPR003959">
    <property type="entry name" value="ATPase_AAA_core"/>
</dbReference>
<evidence type="ECO:0000256" key="2">
    <source>
        <dbReference type="ARBA" id="ARBA00022840"/>
    </source>
</evidence>
<feature type="compositionally biased region" description="Polar residues" evidence="3">
    <location>
        <begin position="59"/>
        <end position="76"/>
    </location>
</feature>
<name>A0A430LTI3_9HYPO</name>
<dbReference type="InterPro" id="IPR003593">
    <property type="entry name" value="AAA+_ATPase"/>
</dbReference>
<dbReference type="GO" id="GO:0016887">
    <property type="term" value="F:ATP hydrolysis activity"/>
    <property type="evidence" value="ECO:0007669"/>
    <property type="project" value="InterPro"/>
</dbReference>
<dbReference type="Gene3D" id="1.25.40.20">
    <property type="entry name" value="Ankyrin repeat-containing domain"/>
    <property type="match status" value="1"/>
</dbReference>